<comment type="caution">
    <text evidence="2">The sequence shown here is derived from an EMBL/GenBank/DDBJ whole genome shotgun (WGS) entry which is preliminary data.</text>
</comment>
<evidence type="ECO:0000256" key="1">
    <source>
        <dbReference type="SAM" id="MobiDB-lite"/>
    </source>
</evidence>
<dbReference type="Proteomes" id="UP001159363">
    <property type="component" value="Chromosome 4"/>
</dbReference>
<name>A0ABQ9HEZ0_9NEOP</name>
<accession>A0ABQ9HEZ0</accession>
<keyword evidence="3" id="KW-1185">Reference proteome</keyword>
<feature type="region of interest" description="Disordered" evidence="1">
    <location>
        <begin position="1"/>
        <end position="22"/>
    </location>
</feature>
<evidence type="ECO:0000313" key="3">
    <source>
        <dbReference type="Proteomes" id="UP001159363"/>
    </source>
</evidence>
<feature type="compositionally biased region" description="Basic and acidic residues" evidence="1">
    <location>
        <begin position="12"/>
        <end position="22"/>
    </location>
</feature>
<reference evidence="2 3" key="1">
    <citation type="submission" date="2023-02" db="EMBL/GenBank/DDBJ databases">
        <title>LHISI_Scaffold_Assembly.</title>
        <authorList>
            <person name="Stuart O.P."/>
            <person name="Cleave R."/>
            <person name="Magrath M.J.L."/>
            <person name="Mikheyev A.S."/>
        </authorList>
    </citation>
    <scope>NUCLEOTIDE SEQUENCE [LARGE SCALE GENOMIC DNA]</scope>
    <source>
        <strain evidence="2">Daus_M_001</strain>
        <tissue evidence="2">Leg muscle</tissue>
    </source>
</reference>
<protein>
    <recommendedName>
        <fullName evidence="4">Ribosomal protein L32</fullName>
    </recommendedName>
</protein>
<proteinExistence type="predicted"/>
<gene>
    <name evidence="2" type="ORF">PR048_014704</name>
</gene>
<evidence type="ECO:0008006" key="4">
    <source>
        <dbReference type="Google" id="ProtNLM"/>
    </source>
</evidence>
<dbReference type="EMBL" id="JARBHB010000005">
    <property type="protein sequence ID" value="KAJ8882882.1"/>
    <property type="molecule type" value="Genomic_DNA"/>
</dbReference>
<sequence length="591" mass="66390">MLELGTPFGGLPREDQCLGNKNDDREGIAEIQQLPKMHQHHTTARKSAKCRPHTRGKTLNKLHARRWRKKQALFTTRSKVLKSLLPRRASNRLLYLRPTQARRAYDPAARYVFHRSWQWWVAHPYRFCKSSRAHLLAPPSVLLDCVVSRRVSFFSTRAAAALDTFPVLTGCFLSRLHRRNSGSTARRCQRLERKSDGVPGRACYCRPLRAITLGYMSMTLVMGLCVHGMRGKHLEEEMRWRILYFGPLITYILHTNVVQEVKHDIIEARPSKLCHVFDMMGMFLYFNAAGLEVIDTGHLGVKAAVWLLIDKANLGVVKSLRHPHRTTSFRVRIPEGLVYIEVFPTFVAAKCGNDKDDIATRIKCAIAATRSALNKLRPGPYFVVVGWERGSFAPLRPKEGEIVYKGRKIEGETWKTIYKGRGVNVRTSNGLRLSTHITKYGLSTCSHVTKLPACNQAVESDVTGVENLPRQPISRLVVPRNAARTSAPVSGRVPAIHDGTKQVESLYAGLLRESIPVVTPSNWCSPPRAASSQGTKSWYAFGEHATGWDSEAWKYRNMIPGVAGAETQGDHTEDVFTREVPLTGSEPSRAA</sequence>
<organism evidence="2 3">
    <name type="scientific">Dryococelus australis</name>
    <dbReference type="NCBI Taxonomy" id="614101"/>
    <lineage>
        <taxon>Eukaryota</taxon>
        <taxon>Metazoa</taxon>
        <taxon>Ecdysozoa</taxon>
        <taxon>Arthropoda</taxon>
        <taxon>Hexapoda</taxon>
        <taxon>Insecta</taxon>
        <taxon>Pterygota</taxon>
        <taxon>Neoptera</taxon>
        <taxon>Polyneoptera</taxon>
        <taxon>Phasmatodea</taxon>
        <taxon>Verophasmatodea</taxon>
        <taxon>Anareolatae</taxon>
        <taxon>Phasmatidae</taxon>
        <taxon>Eurycanthinae</taxon>
        <taxon>Dryococelus</taxon>
    </lineage>
</organism>
<evidence type="ECO:0000313" key="2">
    <source>
        <dbReference type="EMBL" id="KAJ8882882.1"/>
    </source>
</evidence>